<feature type="signal peptide" evidence="4">
    <location>
        <begin position="1"/>
        <end position="21"/>
    </location>
</feature>
<evidence type="ECO:0000256" key="4">
    <source>
        <dbReference type="SAM" id="SignalP"/>
    </source>
</evidence>
<dbReference type="AlphaFoldDB" id="A0ABC9NFR1"/>
<dbReference type="InterPro" id="IPR058627">
    <property type="entry name" value="MdtA-like_C"/>
</dbReference>
<reference evidence="8" key="2">
    <citation type="submission" date="2013-11" db="EMBL/GenBank/DDBJ databases">
        <title>Draft genome sequence of Bacteroides uniformis (ATCC 8492).</title>
        <authorList>
            <person name="Sudarsanam P."/>
            <person name="Ley R."/>
            <person name="Guruge J."/>
            <person name="Turnbaugh P.J."/>
            <person name="Mahowald M."/>
            <person name="Liep D."/>
            <person name="Gordon J."/>
        </authorList>
    </citation>
    <scope>NUCLEOTIDE SEQUENCE</scope>
    <source>
        <strain evidence="8">ATCC 8492</strain>
    </source>
</reference>
<gene>
    <name evidence="8" type="ORF">BACUNI_01009</name>
</gene>
<comment type="similarity">
    <text evidence="2">Belongs to the membrane fusion protein (MFP) (TC 8.A.1) family.</text>
</comment>
<feature type="coiled-coil region" evidence="3">
    <location>
        <begin position="135"/>
        <end position="162"/>
    </location>
</feature>
<keyword evidence="4" id="KW-0732">Signal</keyword>
<feature type="domain" description="Multidrug resistance protein MdtA-like barrel-sandwich hybrid" evidence="5">
    <location>
        <begin position="56"/>
        <end position="197"/>
    </location>
</feature>
<evidence type="ECO:0000259" key="7">
    <source>
        <dbReference type="Pfam" id="PF25967"/>
    </source>
</evidence>
<dbReference type="Gene3D" id="2.40.30.170">
    <property type="match status" value="1"/>
</dbReference>
<proteinExistence type="inferred from homology"/>
<dbReference type="RefSeq" id="WP_005826017.1">
    <property type="nucleotide sequence ID" value="NZ_DS362239.1"/>
</dbReference>
<feature type="chain" id="PRO_5044842341" evidence="4">
    <location>
        <begin position="22"/>
        <end position="392"/>
    </location>
</feature>
<dbReference type="InterPro" id="IPR058625">
    <property type="entry name" value="MdtA-like_BSH"/>
</dbReference>
<reference evidence="8" key="1">
    <citation type="submission" date="2007-06" db="EMBL/GenBank/DDBJ databases">
        <authorList>
            <person name="Fulton L."/>
            <person name="Clifton S."/>
            <person name="Fulton B."/>
            <person name="Xu J."/>
            <person name="Minx P."/>
            <person name="Pepin K.H."/>
            <person name="Johnson M."/>
            <person name="Thiruvilangam P."/>
            <person name="Bhonagiri V."/>
            <person name="Nash W.E."/>
            <person name="Mardis E.R."/>
            <person name="Wilson R.K."/>
        </authorList>
    </citation>
    <scope>NUCLEOTIDE SEQUENCE [LARGE SCALE GENOMIC DNA]</scope>
    <source>
        <strain evidence="8">ATCC 8492</strain>
    </source>
</reference>
<dbReference type="PANTHER" id="PTHR30158:SF23">
    <property type="entry name" value="MULTIDRUG RESISTANCE PROTEIN MEXA"/>
    <property type="match status" value="1"/>
</dbReference>
<dbReference type="Pfam" id="PF25944">
    <property type="entry name" value="Beta-barrel_RND"/>
    <property type="match status" value="1"/>
</dbReference>
<dbReference type="InterPro" id="IPR006143">
    <property type="entry name" value="RND_pump_MFP"/>
</dbReference>
<dbReference type="Gene3D" id="1.10.287.470">
    <property type="entry name" value="Helix hairpin bin"/>
    <property type="match status" value="1"/>
</dbReference>
<dbReference type="EMBL" id="AAYH02000038">
    <property type="protein sequence ID" value="EDO55337.1"/>
    <property type="molecule type" value="Genomic_DNA"/>
</dbReference>
<sequence>MKSRLVLLACCLALLSSCGQGDKGTGKAPEFAVIEAKTTTANLTNSYPATIKGKQDVEIRPMVSGFITKLHVDEGATVRKGQVLFSIDPVQQYQAAVNSAKAAVETAKAAVNTQELTVNNKRELNKKNIISDYDLQMAENQLAQTKAQLAQANAQLVNAKNNLSYTSVTSPSDGVVGSIPYRVGSLVSPSVASPLTTVADISEMYAYFSMTERQLLSQIREGGSTKEILEKMPDVQLQLIDGTMYADSGRVETISGVIDQTTGSVTMRALFPNKHNVLRSGSTGNVVFPNPLHDVIMIPQSATTEIQDKQFVFVLQPDNTLKNTEVKVFSLDDGKYYYVTEGLKAGEKIVIEGVQNLKDGQSITPITPAEKEAEYQKALKDQKEGNIQTAFQ</sequence>
<dbReference type="NCBIfam" id="TIGR01730">
    <property type="entry name" value="RND_mfp"/>
    <property type="match status" value="1"/>
</dbReference>
<protein>
    <submittedName>
        <fullName evidence="8">Efflux transporter, RND family, MFP subunit</fullName>
    </submittedName>
</protein>
<dbReference type="Pfam" id="PF25917">
    <property type="entry name" value="BSH_RND"/>
    <property type="match status" value="1"/>
</dbReference>
<dbReference type="Proteomes" id="UP000004110">
    <property type="component" value="Unassembled WGS sequence"/>
</dbReference>
<accession>A0ABC9NFR1</accession>
<evidence type="ECO:0000259" key="5">
    <source>
        <dbReference type="Pfam" id="PF25917"/>
    </source>
</evidence>
<keyword evidence="9" id="KW-1185">Reference proteome</keyword>
<evidence type="ECO:0000256" key="1">
    <source>
        <dbReference type="ARBA" id="ARBA00004196"/>
    </source>
</evidence>
<evidence type="ECO:0000313" key="9">
    <source>
        <dbReference type="Proteomes" id="UP000004110"/>
    </source>
</evidence>
<dbReference type="InterPro" id="IPR058626">
    <property type="entry name" value="MdtA-like_b-barrel"/>
</dbReference>
<name>A0ABC9NFR1_BACUC</name>
<dbReference type="Pfam" id="PF25967">
    <property type="entry name" value="RND-MFP_C"/>
    <property type="match status" value="1"/>
</dbReference>
<evidence type="ECO:0000256" key="3">
    <source>
        <dbReference type="SAM" id="Coils"/>
    </source>
</evidence>
<dbReference type="GO" id="GO:0030313">
    <property type="term" value="C:cell envelope"/>
    <property type="evidence" value="ECO:0007669"/>
    <property type="project" value="UniProtKB-SubCell"/>
</dbReference>
<organism evidence="8 9">
    <name type="scientific">Bacteroides uniformis (strain ATCC 8492 / DSM 6597 / CCUG 4942 / CIP 103695 / JCM 5828 / KCTC 5204 / NCTC 13054 / VPI 0061)</name>
    <dbReference type="NCBI Taxonomy" id="411479"/>
    <lineage>
        <taxon>Bacteria</taxon>
        <taxon>Pseudomonadati</taxon>
        <taxon>Bacteroidota</taxon>
        <taxon>Bacteroidia</taxon>
        <taxon>Bacteroidales</taxon>
        <taxon>Bacteroidaceae</taxon>
        <taxon>Bacteroides</taxon>
    </lineage>
</organism>
<evidence type="ECO:0000256" key="2">
    <source>
        <dbReference type="ARBA" id="ARBA00009477"/>
    </source>
</evidence>
<dbReference type="Gene3D" id="2.40.50.100">
    <property type="match status" value="1"/>
</dbReference>
<evidence type="ECO:0000259" key="6">
    <source>
        <dbReference type="Pfam" id="PF25944"/>
    </source>
</evidence>
<feature type="domain" description="Multidrug resistance protein MdtA-like C-terminal permuted SH3" evidence="7">
    <location>
        <begin position="294"/>
        <end position="355"/>
    </location>
</feature>
<dbReference type="GeneID" id="99750436"/>
<dbReference type="Gene3D" id="2.40.420.20">
    <property type="match status" value="1"/>
</dbReference>
<dbReference type="PROSITE" id="PS51257">
    <property type="entry name" value="PROKAR_LIPOPROTEIN"/>
    <property type="match status" value="1"/>
</dbReference>
<dbReference type="PANTHER" id="PTHR30158">
    <property type="entry name" value="ACRA/E-RELATED COMPONENT OF DRUG EFFLUX TRANSPORTER"/>
    <property type="match status" value="1"/>
</dbReference>
<feature type="domain" description="Multidrug resistance protein MdtA-like beta-barrel" evidence="6">
    <location>
        <begin position="227"/>
        <end position="286"/>
    </location>
</feature>
<dbReference type="SUPFAM" id="SSF111369">
    <property type="entry name" value="HlyD-like secretion proteins"/>
    <property type="match status" value="1"/>
</dbReference>
<comment type="subcellular location">
    <subcellularLocation>
        <location evidence="1">Cell envelope</location>
    </subcellularLocation>
</comment>
<comment type="caution">
    <text evidence="8">The sequence shown here is derived from an EMBL/GenBank/DDBJ whole genome shotgun (WGS) entry which is preliminary data.</text>
</comment>
<keyword evidence="3" id="KW-0175">Coiled coil</keyword>
<evidence type="ECO:0000313" key="8">
    <source>
        <dbReference type="EMBL" id="EDO55337.1"/>
    </source>
</evidence>